<reference evidence="2" key="1">
    <citation type="submission" date="2020-09" db="EMBL/GenBank/DDBJ databases">
        <authorList>
            <person name="Kikuchi T."/>
        </authorList>
    </citation>
    <scope>NUCLEOTIDE SEQUENCE</scope>
    <source>
        <strain evidence="2">SH1</strain>
    </source>
</reference>
<feature type="chain" id="PRO_5044131700" evidence="1">
    <location>
        <begin position="21"/>
        <end position="113"/>
    </location>
</feature>
<dbReference type="EMBL" id="CAJFCW020000004">
    <property type="protein sequence ID" value="CAG9115006.1"/>
    <property type="molecule type" value="Genomic_DNA"/>
</dbReference>
<evidence type="ECO:0000313" key="3">
    <source>
        <dbReference type="Proteomes" id="UP000614601"/>
    </source>
</evidence>
<sequence>MKCFFCVVLAGCLLVSVLQAAPPRGISDGKFTLYITNDEFYVRKGPLKYGGKDKYKPGILNVQSKQTPAIFYATNRSGRPVAYDFLNSKQSFQQPNDQQDFISWAKQMAPFEK</sequence>
<accession>A0A811L1X1</accession>
<feature type="signal peptide" evidence="1">
    <location>
        <begin position="1"/>
        <end position="20"/>
    </location>
</feature>
<name>A0A811L1X1_9BILA</name>
<proteinExistence type="predicted"/>
<dbReference type="AlphaFoldDB" id="A0A811L1X1"/>
<comment type="caution">
    <text evidence="2">The sequence shown here is derived from an EMBL/GenBank/DDBJ whole genome shotgun (WGS) entry which is preliminary data.</text>
</comment>
<dbReference type="Proteomes" id="UP000614601">
    <property type="component" value="Unassembled WGS sequence"/>
</dbReference>
<keyword evidence="1" id="KW-0732">Signal</keyword>
<keyword evidence="3" id="KW-1185">Reference proteome</keyword>
<dbReference type="EMBL" id="CAJFDH010000004">
    <property type="protein sequence ID" value="CAD5221383.1"/>
    <property type="molecule type" value="Genomic_DNA"/>
</dbReference>
<gene>
    <name evidence="2" type="ORF">BOKJ2_LOCUS9417</name>
</gene>
<evidence type="ECO:0000256" key="1">
    <source>
        <dbReference type="SAM" id="SignalP"/>
    </source>
</evidence>
<dbReference type="Proteomes" id="UP000783686">
    <property type="component" value="Unassembled WGS sequence"/>
</dbReference>
<evidence type="ECO:0000313" key="2">
    <source>
        <dbReference type="EMBL" id="CAD5221383.1"/>
    </source>
</evidence>
<organism evidence="2 3">
    <name type="scientific">Bursaphelenchus okinawaensis</name>
    <dbReference type="NCBI Taxonomy" id="465554"/>
    <lineage>
        <taxon>Eukaryota</taxon>
        <taxon>Metazoa</taxon>
        <taxon>Ecdysozoa</taxon>
        <taxon>Nematoda</taxon>
        <taxon>Chromadorea</taxon>
        <taxon>Rhabditida</taxon>
        <taxon>Tylenchina</taxon>
        <taxon>Tylenchomorpha</taxon>
        <taxon>Aphelenchoidea</taxon>
        <taxon>Aphelenchoididae</taxon>
        <taxon>Bursaphelenchus</taxon>
    </lineage>
</organism>
<protein>
    <submittedName>
        <fullName evidence="2">Uncharacterized protein</fullName>
    </submittedName>
</protein>